<dbReference type="InterPro" id="IPR051189">
    <property type="entry name" value="Splicing_assoc_domain"/>
</dbReference>
<dbReference type="OrthoDB" id="21470at2759"/>
<organism evidence="3 4">
    <name type="scientific">Mycoemilia scoparia</name>
    <dbReference type="NCBI Taxonomy" id="417184"/>
    <lineage>
        <taxon>Eukaryota</taxon>
        <taxon>Fungi</taxon>
        <taxon>Fungi incertae sedis</taxon>
        <taxon>Zoopagomycota</taxon>
        <taxon>Kickxellomycotina</taxon>
        <taxon>Kickxellomycetes</taxon>
        <taxon>Kickxellales</taxon>
        <taxon>Kickxellaceae</taxon>
        <taxon>Mycoemilia</taxon>
    </lineage>
</organism>
<protein>
    <submittedName>
        <fullName evidence="3">Squalene synthetase-like protein</fullName>
    </submittedName>
</protein>
<comment type="caution">
    <text evidence="3">The sequence shown here is derived from an EMBL/GenBank/DDBJ whole genome shotgun (WGS) entry which is preliminary data.</text>
</comment>
<dbReference type="Proteomes" id="UP001150538">
    <property type="component" value="Unassembled WGS sequence"/>
</dbReference>
<feature type="region of interest" description="Disordered" evidence="1">
    <location>
        <begin position="66"/>
        <end position="106"/>
    </location>
</feature>
<evidence type="ECO:0000313" key="4">
    <source>
        <dbReference type="Proteomes" id="UP001150538"/>
    </source>
</evidence>
<dbReference type="EMBL" id="JANBPU010000003">
    <property type="protein sequence ID" value="KAJ1921695.1"/>
    <property type="molecule type" value="Genomic_DNA"/>
</dbReference>
<dbReference type="GO" id="GO:0003676">
    <property type="term" value="F:nucleic acid binding"/>
    <property type="evidence" value="ECO:0007669"/>
    <property type="project" value="InterPro"/>
</dbReference>
<sequence length="366" mass="40062">MEDLMVVDTDGDPSLAASCKEVIVISDDSHNELTGISDGDLKAMTLFSAGRDDDFGFETTDIAQTISDSSSEVEWPTSGLGNISPNDEGGSDEDSDSHFDGRNKWGKPIDITSKDDALHRKTIAQKQKLLKAIYAGSEIESLDIEDLSFKRGGKNKKPGRIRQKPVNDDNDLKADMDIVNNNLSELWLNPMSKRDRRAVSLLASLYYVDIRTQGGSFRHTSPILVRTKHTAYPQDQELVNQLLKRFRKIREEANPSATNSMIKKPIPKKRQQNAKDGKAKNAPKTKGKKDMKKGGPKPKGNPVKTTKAKHGDVVGGNAPVVGQSNIGHQLLAKMGWSPGQSLGRDGQGISQPITAVIRDKRRGLGL</sequence>
<keyword evidence="4" id="KW-1185">Reference proteome</keyword>
<dbReference type="AlphaFoldDB" id="A0A9W8AAP7"/>
<dbReference type="InterPro" id="IPR000467">
    <property type="entry name" value="G_patch_dom"/>
</dbReference>
<dbReference type="PROSITE" id="PS50174">
    <property type="entry name" value="G_PATCH"/>
    <property type="match status" value="1"/>
</dbReference>
<feature type="domain" description="G-patch" evidence="2">
    <location>
        <begin position="323"/>
        <end position="366"/>
    </location>
</feature>
<dbReference type="SMART" id="SM00443">
    <property type="entry name" value="G_patch"/>
    <property type="match status" value="1"/>
</dbReference>
<evidence type="ECO:0000313" key="3">
    <source>
        <dbReference type="EMBL" id="KAJ1921695.1"/>
    </source>
</evidence>
<feature type="compositionally biased region" description="Basic residues" evidence="1">
    <location>
        <begin position="281"/>
        <end position="296"/>
    </location>
</feature>
<reference evidence="3" key="1">
    <citation type="submission" date="2022-07" db="EMBL/GenBank/DDBJ databases">
        <title>Phylogenomic reconstructions and comparative analyses of Kickxellomycotina fungi.</title>
        <authorList>
            <person name="Reynolds N.K."/>
            <person name="Stajich J.E."/>
            <person name="Barry K."/>
            <person name="Grigoriev I.V."/>
            <person name="Crous P."/>
            <person name="Smith M.E."/>
        </authorList>
    </citation>
    <scope>NUCLEOTIDE SEQUENCE</scope>
    <source>
        <strain evidence="3">NBRC 100468</strain>
    </source>
</reference>
<dbReference type="Pfam" id="PF01585">
    <property type="entry name" value="G-patch"/>
    <property type="match status" value="1"/>
</dbReference>
<accession>A0A9W8AAP7</accession>
<evidence type="ECO:0000256" key="1">
    <source>
        <dbReference type="SAM" id="MobiDB-lite"/>
    </source>
</evidence>
<name>A0A9W8AAP7_9FUNG</name>
<feature type="region of interest" description="Disordered" evidence="1">
    <location>
        <begin position="251"/>
        <end position="318"/>
    </location>
</feature>
<proteinExistence type="predicted"/>
<gene>
    <name evidence="3" type="primary">SQS1</name>
    <name evidence="3" type="ORF">H4219_000428</name>
</gene>
<evidence type="ECO:0000259" key="2">
    <source>
        <dbReference type="PROSITE" id="PS50174"/>
    </source>
</evidence>
<feature type="compositionally biased region" description="Basic residues" evidence="1">
    <location>
        <begin position="151"/>
        <end position="163"/>
    </location>
</feature>
<dbReference type="PANTHER" id="PTHR14195">
    <property type="entry name" value="G PATCH DOMAIN CONTAINING PROTEIN 2"/>
    <property type="match status" value="1"/>
</dbReference>
<feature type="region of interest" description="Disordered" evidence="1">
    <location>
        <begin position="150"/>
        <end position="170"/>
    </location>
</feature>